<gene>
    <name evidence="1" type="ORF">QFC24_002954</name>
</gene>
<protein>
    <submittedName>
        <fullName evidence="1">Uncharacterized protein</fullName>
    </submittedName>
</protein>
<dbReference type="Proteomes" id="UP001234202">
    <property type="component" value="Unassembled WGS sequence"/>
</dbReference>
<sequence>MSSAQAYTSSSPVTHDFLHHILYQSVLLRSHVLMAFTKALHSAGKAVPDQMLKDLLKNLKNGLVDHATAVQRHSAEALLVLQTCAPIVTTVSDIEAINQLALRSLEKADHSTRRPLSKLVAHFLALTQEERSITSTADNKGKKAATGDADADMNDPVTIVKAAAEATTKTMLQPEPMLKLLSVPFNKPNSSRRTRNAIFDIYATLFAELGTHWVESNYAAICEHLFTQIVDQPRSNISKYETLSVREAVGILLRDVIAIRTLSEQAQATAISILADSYLKKWPALLPGQKAPSEAVLIIIQKEVAGLLQQLGTACPVIDETVQEPLLRLLTHPSQAVRLHTAWTLRIYCTTTPLRLPKMLHVLVDALDKDIALVGTPTAPSDLAPRAIGRAQGIAALVAVIRDRPLYVSHDISTRLMDTAVQILKRFGEHDVSAANIEVQVAWTLITALMTLSSTFVRSHLASLLVLWRNALPKPTSKDSSVGERGESEWSYLLQLRECTLSSILAFLNGNRELATLDVARRITSLLTNTLNFVNGFASAYGEYLKALQQQNPNNGPVTPLPQTANLAEKESLLRRRVLQCFTALAESSATEGVQSALVQTAVSVIAEPDSVMIGASSTQAAIHASSGSFTDVWQTTDGFGFGVSSYYSGDEKTMTNIGHPNYLSRDDLEIAIESQLSRPVMSAMENDAMCICAARSQPLLTEVPQPEAVTPSTGVVNAGIDLLATLLYQQPVDVALQTVTLFTNHLRSPSLERNPGRREAVLYNIILALQRALKRAVSVGSRRARENLGSSNVVGVIRALLQVRYRVSDRFVAQMTDRSPSLQEGVVDKDSRNREAASLSMGYLAIVAGGSYSTSQVQWLVDQIVTNRTPEGRAGTACALSAIFSSLGGMTAGSMLKTVYSILSSLVLDPHPVVHFYALKSLTEIVNAASLSYSPFVEQTLALSATVYLADTHEPEGGSLGSSNIRGDLPAYQVLCRLLGAVIGVLGPELQEESRPQQMCLLLSHEFTKEEDEGMAVEAIQAVQQLLMFAPKEVDIPSLVTLFRSHITSTRRALRIAAITALYQIVQRDAPLMSRLGGNRLVEDLFSLLDEDPTIDGVREIIISWIQQTSAASPSSWINLCQRIINQSATGAKAVKKTTKEEFQDDEGQSLGSSDAMTLPTGAAARWRTQLFALQCIHEIIVSVATAGRPENFDLALARRNGLRPDVLLVSKVPDLIRLAFSASTASTSEVRLQGLVVLKDVVEVSH</sequence>
<proteinExistence type="predicted"/>
<name>A0ACC2XLU5_9TREE</name>
<keyword evidence="2" id="KW-1185">Reference proteome</keyword>
<comment type="caution">
    <text evidence="1">The sequence shown here is derived from an EMBL/GenBank/DDBJ whole genome shotgun (WGS) entry which is preliminary data.</text>
</comment>
<evidence type="ECO:0000313" key="1">
    <source>
        <dbReference type="EMBL" id="KAJ9125020.1"/>
    </source>
</evidence>
<evidence type="ECO:0000313" key="2">
    <source>
        <dbReference type="Proteomes" id="UP001234202"/>
    </source>
</evidence>
<reference evidence="1" key="1">
    <citation type="submission" date="2023-04" db="EMBL/GenBank/DDBJ databases">
        <title>Draft Genome sequencing of Naganishia species isolated from polar environments using Oxford Nanopore Technology.</title>
        <authorList>
            <person name="Leo P."/>
            <person name="Venkateswaran K."/>
        </authorList>
    </citation>
    <scope>NUCLEOTIDE SEQUENCE</scope>
    <source>
        <strain evidence="1">DBVPG 5303</strain>
    </source>
</reference>
<organism evidence="1 2">
    <name type="scientific">Naganishia onofrii</name>
    <dbReference type="NCBI Taxonomy" id="1851511"/>
    <lineage>
        <taxon>Eukaryota</taxon>
        <taxon>Fungi</taxon>
        <taxon>Dikarya</taxon>
        <taxon>Basidiomycota</taxon>
        <taxon>Agaricomycotina</taxon>
        <taxon>Tremellomycetes</taxon>
        <taxon>Filobasidiales</taxon>
        <taxon>Filobasidiaceae</taxon>
        <taxon>Naganishia</taxon>
    </lineage>
</organism>
<accession>A0ACC2XLU5</accession>
<dbReference type="EMBL" id="JASBWV010000008">
    <property type="protein sequence ID" value="KAJ9125020.1"/>
    <property type="molecule type" value="Genomic_DNA"/>
</dbReference>